<reference evidence="2 3" key="1">
    <citation type="submission" date="2019-03" db="EMBL/GenBank/DDBJ databases">
        <title>Genomic Encyclopedia of Type Strains, Phase IV (KMG-IV): sequencing the most valuable type-strain genomes for metagenomic binning, comparative biology and taxonomic classification.</title>
        <authorList>
            <person name="Goeker M."/>
        </authorList>
    </citation>
    <scope>NUCLEOTIDE SEQUENCE [LARGE SCALE GENOMIC DNA]</scope>
    <source>
        <strain evidence="2 3">DSM 22958</strain>
    </source>
</reference>
<comment type="caution">
    <text evidence="2">The sequence shown here is derived from an EMBL/GenBank/DDBJ whole genome shotgun (WGS) entry which is preliminary data.</text>
</comment>
<dbReference type="GO" id="GO:0003677">
    <property type="term" value="F:DNA binding"/>
    <property type="evidence" value="ECO:0007669"/>
    <property type="project" value="InterPro"/>
</dbReference>
<keyword evidence="3" id="KW-1185">Reference proteome</keyword>
<evidence type="ECO:0000259" key="1">
    <source>
        <dbReference type="Pfam" id="PF01381"/>
    </source>
</evidence>
<dbReference type="Pfam" id="PF01381">
    <property type="entry name" value="HTH_3"/>
    <property type="match status" value="1"/>
</dbReference>
<proteinExistence type="predicted"/>
<protein>
    <recommendedName>
        <fullName evidence="1">HTH cro/C1-type domain-containing protein</fullName>
    </recommendedName>
</protein>
<evidence type="ECO:0000313" key="2">
    <source>
        <dbReference type="EMBL" id="TCO11254.1"/>
    </source>
</evidence>
<organism evidence="2 3">
    <name type="scientific">Camelimonas lactis</name>
    <dbReference type="NCBI Taxonomy" id="659006"/>
    <lineage>
        <taxon>Bacteria</taxon>
        <taxon>Pseudomonadati</taxon>
        <taxon>Pseudomonadota</taxon>
        <taxon>Alphaproteobacteria</taxon>
        <taxon>Hyphomicrobiales</taxon>
        <taxon>Chelatococcaceae</taxon>
        <taxon>Camelimonas</taxon>
    </lineage>
</organism>
<dbReference type="InterPro" id="IPR001387">
    <property type="entry name" value="Cro/C1-type_HTH"/>
</dbReference>
<sequence>MHMGAFLKPVRSMSPGQCRAARGLLDWTQCQLAAEAGVSRSTVRDFESCRHGLQKASESQIVGAFEKAGVRFIAAGRAGPGVRLERDAFARSQQAGPPKR</sequence>
<evidence type="ECO:0000313" key="3">
    <source>
        <dbReference type="Proteomes" id="UP000294881"/>
    </source>
</evidence>
<gene>
    <name evidence="2" type="ORF">EV666_11390</name>
</gene>
<name>A0A4R2GPB6_9HYPH</name>
<dbReference type="Proteomes" id="UP000294881">
    <property type="component" value="Unassembled WGS sequence"/>
</dbReference>
<dbReference type="SUPFAM" id="SSF47413">
    <property type="entry name" value="lambda repressor-like DNA-binding domains"/>
    <property type="match status" value="1"/>
</dbReference>
<accession>A0A4R2GPB6</accession>
<feature type="domain" description="HTH cro/C1-type" evidence="1">
    <location>
        <begin position="19"/>
        <end position="48"/>
    </location>
</feature>
<dbReference type="InterPro" id="IPR010982">
    <property type="entry name" value="Lambda_DNA-bd_dom_sf"/>
</dbReference>
<dbReference type="EMBL" id="SLWL01000013">
    <property type="protein sequence ID" value="TCO11254.1"/>
    <property type="molecule type" value="Genomic_DNA"/>
</dbReference>
<dbReference type="AlphaFoldDB" id="A0A4R2GPB6"/>
<dbReference type="Gene3D" id="1.10.260.40">
    <property type="entry name" value="lambda repressor-like DNA-binding domains"/>
    <property type="match status" value="1"/>
</dbReference>
<dbReference type="CDD" id="cd00093">
    <property type="entry name" value="HTH_XRE"/>
    <property type="match status" value="1"/>
</dbReference>